<evidence type="ECO:0000313" key="2">
    <source>
        <dbReference type="Proteomes" id="UP000003704"/>
    </source>
</evidence>
<dbReference type="Proteomes" id="UP000003704">
    <property type="component" value="Unassembled WGS sequence"/>
</dbReference>
<gene>
    <name evidence="1" type="ORF">WQQ_44480</name>
</gene>
<dbReference type="SUPFAM" id="SSF53756">
    <property type="entry name" value="UDP-Glycosyltransferase/glycogen phosphorylase"/>
    <property type="match status" value="1"/>
</dbReference>
<evidence type="ECO:0008006" key="3">
    <source>
        <dbReference type="Google" id="ProtNLM"/>
    </source>
</evidence>
<keyword evidence="2" id="KW-1185">Reference proteome</keyword>
<dbReference type="PANTHER" id="PTHR33986:SF15">
    <property type="entry name" value="MITOCHONDRIAL FISSION PROTEIN ELM1"/>
    <property type="match status" value="1"/>
</dbReference>
<protein>
    <recommendedName>
        <fullName evidence="3">Nucleoside-diphosphate-sugar epimerase</fullName>
    </recommendedName>
</protein>
<dbReference type="EMBL" id="AKGD01000004">
    <property type="protein sequence ID" value="EIT68013.1"/>
    <property type="molecule type" value="Genomic_DNA"/>
</dbReference>
<dbReference type="InterPro" id="IPR009367">
    <property type="entry name" value="Elm1-like"/>
</dbReference>
<reference evidence="1 2" key="1">
    <citation type="journal article" date="2012" name="J. Bacteriol.">
        <title>Genome Sequence of n-Alkane-Degrading Hydrocarboniphaga effusa Strain AP103T (ATCC BAA-332T).</title>
        <authorList>
            <person name="Chang H.K."/>
            <person name="Zylstra G.J."/>
            <person name="Chae J.C."/>
        </authorList>
    </citation>
    <scope>NUCLEOTIDE SEQUENCE [LARGE SCALE GENOMIC DNA]</scope>
    <source>
        <strain evidence="1 2">AP103</strain>
    </source>
</reference>
<evidence type="ECO:0000313" key="1">
    <source>
        <dbReference type="EMBL" id="EIT68013.1"/>
    </source>
</evidence>
<dbReference type="Pfam" id="PF06258">
    <property type="entry name" value="Mito_fiss_Elm1"/>
    <property type="match status" value="1"/>
</dbReference>
<sequence length="357" mass="39345">MSGTSAHPVWVLLGRRTGDNNQLIAAALALGLPFEMISLKFKGPALPNVLLGASLHSLANPEAIPAGSPRLVLSIGRRSPAVARWIRKRSGGVTKLVHFGRPWGRAQWFDLVVTTAQYGLEPAPNVICNVLPFLRERERTALPGALHERLEALPRPWTVLLAGGNSRPYRFGADVARALADRANELAQVEGGSLLFLRSPRTPEACAQLIAGRLRGPHYVYQPQRDDNPYLALLDRADRFIVTSDSALMVAEALSTARPVEVFRLPREPDWRYRFVSGWNALAEHNALLRVPLRWLQRNGLITSTRELEGYYQRLDSVGAFSEAGAAATVARAECERTIARIRELLEPKPGISSPRA</sequence>
<name>I8T2W2_9GAMM</name>
<comment type="caution">
    <text evidence="1">The sequence shown here is derived from an EMBL/GenBank/DDBJ whole genome shotgun (WGS) entry which is preliminary data.</text>
</comment>
<accession>I8T2W2</accession>
<proteinExistence type="predicted"/>
<dbReference type="OrthoDB" id="272235at2"/>
<organism evidence="1 2">
    <name type="scientific">Hydrocarboniphaga effusa AP103</name>
    <dbReference type="NCBI Taxonomy" id="1172194"/>
    <lineage>
        <taxon>Bacteria</taxon>
        <taxon>Pseudomonadati</taxon>
        <taxon>Pseudomonadota</taxon>
        <taxon>Gammaproteobacteria</taxon>
        <taxon>Nevskiales</taxon>
        <taxon>Nevskiaceae</taxon>
        <taxon>Hydrocarboniphaga</taxon>
    </lineage>
</organism>
<dbReference type="AlphaFoldDB" id="I8T2W2"/>
<dbReference type="STRING" id="1172194.WQQ_44480"/>
<dbReference type="PANTHER" id="PTHR33986">
    <property type="entry name" value="OS02G0535700 PROTEIN"/>
    <property type="match status" value="1"/>
</dbReference>
<dbReference type="RefSeq" id="WP_007187383.1">
    <property type="nucleotide sequence ID" value="NZ_AKGD01000004.1"/>
</dbReference>